<dbReference type="Proteomes" id="UP000198856">
    <property type="component" value="Unassembled WGS sequence"/>
</dbReference>
<evidence type="ECO:0000313" key="1">
    <source>
        <dbReference type="EMBL" id="SDK19987.1"/>
    </source>
</evidence>
<sequence length="160" mass="18325">MKRLTDLRHDVKNVQDNVLGDLDVDERVRMFLKAAAEGKEDRIEMLRDSAPRYEYETRDLEFTYGAIEGYSLSSAANAELERLYTAMMMYETARNMHALAVLLNEALEQLSTGHFTVDEYGNADTPPSWPHDYGPQYDANESRLAGKYRELWGYSATEPS</sequence>
<organism evidence="1 2">
    <name type="scientific">Halovenus aranensis</name>
    <dbReference type="NCBI Taxonomy" id="890420"/>
    <lineage>
        <taxon>Archaea</taxon>
        <taxon>Methanobacteriati</taxon>
        <taxon>Methanobacteriota</taxon>
        <taxon>Stenosarchaea group</taxon>
        <taxon>Halobacteria</taxon>
        <taxon>Halobacteriales</taxon>
        <taxon>Haloarculaceae</taxon>
        <taxon>Halovenus</taxon>
    </lineage>
</organism>
<name>A0A1G8ZYF9_9EURY</name>
<dbReference type="AlphaFoldDB" id="A0A1G8ZYF9"/>
<accession>A0A1G8ZYF9</accession>
<reference evidence="1 2" key="1">
    <citation type="submission" date="2016-10" db="EMBL/GenBank/DDBJ databases">
        <authorList>
            <person name="de Groot N.N."/>
        </authorList>
    </citation>
    <scope>NUCLEOTIDE SEQUENCE [LARGE SCALE GENOMIC DNA]</scope>
    <source>
        <strain evidence="1 2">IBRC-M10015</strain>
    </source>
</reference>
<evidence type="ECO:0000313" key="2">
    <source>
        <dbReference type="Proteomes" id="UP000198856"/>
    </source>
</evidence>
<protein>
    <submittedName>
        <fullName evidence="1">Uncharacterized protein</fullName>
    </submittedName>
</protein>
<gene>
    <name evidence="1" type="ORF">SAMN05216226_1412</name>
</gene>
<dbReference type="RefSeq" id="WP_092704951.1">
    <property type="nucleotide sequence ID" value="NZ_FNFC01000041.1"/>
</dbReference>
<dbReference type="EMBL" id="FNFC01000041">
    <property type="protein sequence ID" value="SDK19987.1"/>
    <property type="molecule type" value="Genomic_DNA"/>
</dbReference>
<proteinExistence type="predicted"/>
<dbReference type="OrthoDB" id="376267at2157"/>
<keyword evidence="2" id="KW-1185">Reference proteome</keyword>